<dbReference type="Gene3D" id="3.30.160.60">
    <property type="entry name" value="Classic Zinc Finger"/>
    <property type="match status" value="2"/>
</dbReference>
<dbReference type="Pfam" id="PF13912">
    <property type="entry name" value="zf-C2H2_6"/>
    <property type="match status" value="1"/>
</dbReference>
<keyword evidence="8" id="KW-0539">Nucleus</keyword>
<reference evidence="12" key="1">
    <citation type="journal article" date="2023" name="G3 (Bethesda)">
        <title>A reference genome for the long-term kleptoplast-retaining sea slug Elysia crispata morphotype clarki.</title>
        <authorList>
            <person name="Eastman K.E."/>
            <person name="Pendleton A.L."/>
            <person name="Shaikh M.A."/>
            <person name="Suttiyut T."/>
            <person name="Ogas R."/>
            <person name="Tomko P."/>
            <person name="Gavelis G."/>
            <person name="Widhalm J.R."/>
            <person name="Wisecaver J.H."/>
        </authorList>
    </citation>
    <scope>NUCLEOTIDE SEQUENCE</scope>
    <source>
        <strain evidence="12">ECLA1</strain>
    </source>
</reference>
<comment type="caution">
    <text evidence="12">The sequence shown here is derived from an EMBL/GenBank/DDBJ whole genome shotgun (WGS) entry which is preliminary data.</text>
</comment>
<sequence>MVMPRHFLVKRQTPVDVAMNQNEFENGHPRPPSEPDSAGKAHFISITNGSTATCLVDPEQQIIQTEDLSGSYYSIPHHNHHLHHFHLGEYSSHGSPDSGYAASPNSVTREKDSSVMARECNNNNAFSSSNFSLKNNSNSCSSSRSNNSGIYNQFHMSHYPGNAEMLTKHHRYFKANLNTRDISSFGHIYGDQIYMASFDRSHNAHYEYEENVSEAPMDLSMPKKHNDSFSPPQQNPNQENGLATRPPSSPSPEEQAAIPAGSAAVMYLNHLRGRGFPFPHAPSHPTYPHRMSHEITESETNSFRPTASYEIGQSYNERLPCITVPILSLPPSLSPIPTQRTQPSRADTSSLAVQNTVIASPTDLSSFKKSPNRYHNSDADEVGCRKVEVPEENFTTRSATPTASVPVEDLSKSAPQIRSFITDIKENNNKAISTNLKNIQKNNTQIELNSASCNTGFSSSATATTPKSKPSTSADTSLAQGTKLATAPAAGKRSSSCSRPTGSTSSGRRLKAVRKLDFDVDTTSPVSGTIIKDAADFHPEEGRVVYGDIEPSFNLVEVTPEARAELEKIENKIGDYICQLCKEVYEDAFQLAQHRCSRIVHVEYRCPECEKVFNCPANLASHRRWHKPRVANAAQASKVGKSQTSQKTVAKQRGKNTHTFGKQAMAAEVPHKKEILGNRREIGSIMKETMSGVPTLASDSNPQNVEQTLIDLKPSYKDQTSFVDLQKAENRYGETIDDKQISNAPDLKSSNLLENNNQPYVSTSETKLLKTSATYSLHNSQNSPMISIMSPHETSSTYHNVSSSSLTAEERSLVLQVLSSHNHNHVQQQQQHHTTTIMSTSTVMTPIVSDCLDPYKTAGGGKRARLDGDHCSEGAYKTEEEVAEEAPIDMSKKGNAKHREDNRFYCTNDFQSHSALIERPNNPQWKCHLCGKNFLRQAYLRKHCQNQHIGHQRLTSEESNVTNTISSIQCENTDIFKKNPLKRTLASAHKKAQRSHFTTTINSSNVSDIRSHIHCCRVCGKTFSTESARAKHETSAHSVPSTHICSTCDSSFSSKTALEKHVRTVHAAEHFACKYCTSTFHSSPGLTRHINKCHPTENRQVILLQLPTSRPC</sequence>
<evidence type="ECO:0000256" key="2">
    <source>
        <dbReference type="ARBA" id="ARBA00022723"/>
    </source>
</evidence>
<evidence type="ECO:0000256" key="6">
    <source>
        <dbReference type="ARBA" id="ARBA00023015"/>
    </source>
</evidence>
<protein>
    <recommendedName>
        <fullName evidence="11">C2H2-type domain-containing protein</fullName>
    </recommendedName>
</protein>
<keyword evidence="7" id="KW-0804">Transcription</keyword>
<feature type="compositionally biased region" description="Polar residues" evidence="10">
    <location>
        <begin position="228"/>
        <end position="241"/>
    </location>
</feature>
<evidence type="ECO:0000259" key="11">
    <source>
        <dbReference type="PROSITE" id="PS50157"/>
    </source>
</evidence>
<dbReference type="SUPFAM" id="SSF57667">
    <property type="entry name" value="beta-beta-alpha zinc fingers"/>
    <property type="match status" value="2"/>
</dbReference>
<dbReference type="GO" id="GO:0008270">
    <property type="term" value="F:zinc ion binding"/>
    <property type="evidence" value="ECO:0007669"/>
    <property type="project" value="UniProtKB-KW"/>
</dbReference>
<keyword evidence="5" id="KW-0862">Zinc</keyword>
<keyword evidence="2" id="KW-0479">Metal-binding</keyword>
<keyword evidence="6" id="KW-0805">Transcription regulation</keyword>
<dbReference type="PANTHER" id="PTHR15065">
    <property type="entry name" value="INSULINOMA-ASSOCIATED 1"/>
    <property type="match status" value="1"/>
</dbReference>
<feature type="region of interest" description="Disordered" evidence="10">
    <location>
        <begin position="87"/>
        <end position="106"/>
    </location>
</feature>
<accession>A0AAE0Y8F9</accession>
<feature type="domain" description="C2H2-type" evidence="11">
    <location>
        <begin position="1043"/>
        <end position="1071"/>
    </location>
</feature>
<dbReference type="PROSITE" id="PS00028">
    <property type="entry name" value="ZINC_FINGER_C2H2_1"/>
    <property type="match status" value="5"/>
</dbReference>
<evidence type="ECO:0000256" key="3">
    <source>
        <dbReference type="ARBA" id="ARBA00022737"/>
    </source>
</evidence>
<dbReference type="GO" id="GO:0030182">
    <property type="term" value="P:neuron differentiation"/>
    <property type="evidence" value="ECO:0007669"/>
    <property type="project" value="TreeGrafter"/>
</dbReference>
<dbReference type="PROSITE" id="PS50157">
    <property type="entry name" value="ZINC_FINGER_C2H2_2"/>
    <property type="match status" value="5"/>
</dbReference>
<dbReference type="InterPro" id="IPR013087">
    <property type="entry name" value="Znf_C2H2_type"/>
</dbReference>
<evidence type="ECO:0000256" key="1">
    <source>
        <dbReference type="ARBA" id="ARBA00004123"/>
    </source>
</evidence>
<feature type="region of interest" description="Disordered" evidence="10">
    <location>
        <begin position="457"/>
        <end position="510"/>
    </location>
</feature>
<feature type="region of interest" description="Disordered" evidence="10">
    <location>
        <begin position="218"/>
        <end position="257"/>
    </location>
</feature>
<name>A0AAE0Y8F9_9GAST</name>
<evidence type="ECO:0000313" key="12">
    <source>
        <dbReference type="EMBL" id="KAK3736905.1"/>
    </source>
</evidence>
<dbReference type="FunFam" id="3.30.160.60:FF:001329">
    <property type="entry name" value="INSM transcriptional repressor 1"/>
    <property type="match status" value="1"/>
</dbReference>
<feature type="domain" description="C2H2-type" evidence="11">
    <location>
        <begin position="1071"/>
        <end position="1099"/>
    </location>
</feature>
<feature type="compositionally biased region" description="Low complexity" evidence="10">
    <location>
        <begin position="458"/>
        <end position="477"/>
    </location>
</feature>
<dbReference type="GO" id="GO:0010564">
    <property type="term" value="P:regulation of cell cycle process"/>
    <property type="evidence" value="ECO:0007669"/>
    <property type="project" value="TreeGrafter"/>
</dbReference>
<dbReference type="EMBL" id="JAWDGP010006684">
    <property type="protein sequence ID" value="KAK3736905.1"/>
    <property type="molecule type" value="Genomic_DNA"/>
</dbReference>
<feature type="domain" description="C2H2-type" evidence="11">
    <location>
        <begin position="1014"/>
        <end position="1042"/>
    </location>
</feature>
<dbReference type="GO" id="GO:0017053">
    <property type="term" value="C:transcription repressor complex"/>
    <property type="evidence" value="ECO:0007669"/>
    <property type="project" value="TreeGrafter"/>
</dbReference>
<proteinExistence type="predicted"/>
<dbReference type="InterPro" id="IPR036236">
    <property type="entry name" value="Znf_C2H2_sf"/>
</dbReference>
<dbReference type="Proteomes" id="UP001283361">
    <property type="component" value="Unassembled WGS sequence"/>
</dbReference>
<keyword evidence="13" id="KW-1185">Reference proteome</keyword>
<comment type="subcellular location">
    <subcellularLocation>
        <location evidence="1">Nucleus</location>
    </subcellularLocation>
</comment>
<organism evidence="12 13">
    <name type="scientific">Elysia crispata</name>
    <name type="common">lettuce slug</name>
    <dbReference type="NCBI Taxonomy" id="231223"/>
    <lineage>
        <taxon>Eukaryota</taxon>
        <taxon>Metazoa</taxon>
        <taxon>Spiralia</taxon>
        <taxon>Lophotrochozoa</taxon>
        <taxon>Mollusca</taxon>
        <taxon>Gastropoda</taxon>
        <taxon>Heterobranchia</taxon>
        <taxon>Euthyneura</taxon>
        <taxon>Panpulmonata</taxon>
        <taxon>Sacoglossa</taxon>
        <taxon>Placobranchoidea</taxon>
        <taxon>Plakobranchidae</taxon>
        <taxon>Elysia</taxon>
    </lineage>
</organism>
<dbReference type="GO" id="GO:0005634">
    <property type="term" value="C:nucleus"/>
    <property type="evidence" value="ECO:0007669"/>
    <property type="project" value="UniProtKB-SubCell"/>
</dbReference>
<keyword evidence="3" id="KW-0677">Repeat</keyword>
<dbReference type="PANTHER" id="PTHR15065:SF4">
    <property type="entry name" value="LD18634P"/>
    <property type="match status" value="1"/>
</dbReference>
<evidence type="ECO:0000313" key="13">
    <source>
        <dbReference type="Proteomes" id="UP001283361"/>
    </source>
</evidence>
<dbReference type="InterPro" id="IPR042972">
    <property type="entry name" value="INSM1/2"/>
</dbReference>
<evidence type="ECO:0000256" key="10">
    <source>
        <dbReference type="SAM" id="MobiDB-lite"/>
    </source>
</evidence>
<dbReference type="AlphaFoldDB" id="A0AAE0Y8F9"/>
<feature type="compositionally biased region" description="Polar residues" evidence="10">
    <location>
        <begin position="640"/>
        <end position="649"/>
    </location>
</feature>
<evidence type="ECO:0000256" key="5">
    <source>
        <dbReference type="ARBA" id="ARBA00022833"/>
    </source>
</evidence>
<feature type="domain" description="C2H2-type" evidence="11">
    <location>
        <begin position="925"/>
        <end position="953"/>
    </location>
</feature>
<evidence type="ECO:0000256" key="7">
    <source>
        <dbReference type="ARBA" id="ARBA00023163"/>
    </source>
</evidence>
<keyword evidence="4 9" id="KW-0863">Zinc-finger</keyword>
<dbReference type="Pfam" id="PF00096">
    <property type="entry name" value="zf-C2H2"/>
    <property type="match status" value="1"/>
</dbReference>
<dbReference type="GO" id="GO:0000978">
    <property type="term" value="F:RNA polymerase II cis-regulatory region sequence-specific DNA binding"/>
    <property type="evidence" value="ECO:0007669"/>
    <property type="project" value="TreeGrafter"/>
</dbReference>
<feature type="domain" description="C2H2-type" evidence="11">
    <location>
        <begin position="604"/>
        <end position="631"/>
    </location>
</feature>
<dbReference type="GO" id="GO:0001227">
    <property type="term" value="F:DNA-binding transcription repressor activity, RNA polymerase II-specific"/>
    <property type="evidence" value="ECO:0007669"/>
    <property type="project" value="TreeGrafter"/>
</dbReference>
<gene>
    <name evidence="12" type="ORF">RRG08_000649</name>
</gene>
<evidence type="ECO:0000256" key="8">
    <source>
        <dbReference type="ARBA" id="ARBA00023242"/>
    </source>
</evidence>
<feature type="region of interest" description="Disordered" evidence="10">
    <location>
        <begin position="631"/>
        <end position="656"/>
    </location>
</feature>
<evidence type="ECO:0000256" key="9">
    <source>
        <dbReference type="PROSITE-ProRule" id="PRU00042"/>
    </source>
</evidence>
<feature type="compositionally biased region" description="Low complexity" evidence="10">
    <location>
        <begin position="493"/>
        <end position="507"/>
    </location>
</feature>
<evidence type="ECO:0000256" key="4">
    <source>
        <dbReference type="ARBA" id="ARBA00022771"/>
    </source>
</evidence>
<dbReference type="SMART" id="SM00355">
    <property type="entry name" value="ZnF_C2H2"/>
    <property type="match status" value="6"/>
</dbReference>